<reference evidence="2 4" key="2">
    <citation type="submission" date="2020-08" db="EMBL/GenBank/DDBJ databases">
        <title>Genomic Encyclopedia of Type Strains, Phase IV (KMG-IV): sequencing the most valuable type-strain genomes for metagenomic binning, comparative biology and taxonomic classification.</title>
        <authorList>
            <person name="Goeker M."/>
        </authorList>
    </citation>
    <scope>NUCLEOTIDE SEQUENCE [LARGE SCALE GENOMIC DNA]</scope>
    <source>
        <strain evidence="2 4">DSM 10368</strain>
    </source>
</reference>
<dbReference type="EMBL" id="CP015005">
    <property type="protein sequence ID" value="AMS43996.1"/>
    <property type="molecule type" value="Genomic_DNA"/>
</dbReference>
<sequence>MLLPDEFSVGPLADAVPLTLMLPRSKYEHHFLIGGSPAKTGP</sequence>
<organism evidence="1 3">
    <name type="scientific">Aminobacter aminovorans</name>
    <name type="common">Chelatobacter heintzii</name>
    <dbReference type="NCBI Taxonomy" id="83263"/>
    <lineage>
        <taxon>Bacteria</taxon>
        <taxon>Pseudomonadati</taxon>
        <taxon>Pseudomonadota</taxon>
        <taxon>Alphaproteobacteria</taxon>
        <taxon>Hyphomicrobiales</taxon>
        <taxon>Phyllobacteriaceae</taxon>
        <taxon>Aminobacter</taxon>
    </lineage>
</organism>
<name>A0AAC9ASR5_AMIAI</name>
<proteinExistence type="predicted"/>
<evidence type="ECO:0000313" key="2">
    <source>
        <dbReference type="EMBL" id="MBB3705614.1"/>
    </source>
</evidence>
<dbReference type="EMBL" id="JACICB010000006">
    <property type="protein sequence ID" value="MBB3705614.1"/>
    <property type="molecule type" value="Genomic_DNA"/>
</dbReference>
<protein>
    <submittedName>
        <fullName evidence="1">Uncharacterized protein</fullName>
    </submittedName>
</protein>
<keyword evidence="4" id="KW-1185">Reference proteome</keyword>
<evidence type="ECO:0000313" key="4">
    <source>
        <dbReference type="Proteomes" id="UP000577697"/>
    </source>
</evidence>
<evidence type="ECO:0000313" key="3">
    <source>
        <dbReference type="Proteomes" id="UP000075755"/>
    </source>
</evidence>
<dbReference type="AlphaFoldDB" id="A0AAC9ASR5"/>
<gene>
    <name evidence="1" type="ORF">AA2016_5088</name>
    <name evidence="2" type="ORF">FHS67_001929</name>
</gene>
<accession>A0AAC9ASR5</accession>
<reference evidence="1 3" key="1">
    <citation type="submission" date="2016-03" db="EMBL/GenBank/DDBJ databases">
        <title>Complete genome of Aminobacter aminovorans KCTC 2477.</title>
        <authorList>
            <person name="Kim K.M."/>
        </authorList>
    </citation>
    <scope>NUCLEOTIDE SEQUENCE [LARGE SCALE GENOMIC DNA]</scope>
    <source>
        <strain evidence="1 3">KCTC 2477</strain>
    </source>
</reference>
<dbReference type="Proteomes" id="UP000577697">
    <property type="component" value="Unassembled WGS sequence"/>
</dbReference>
<dbReference type="KEGG" id="aak:AA2016_5088"/>
<dbReference type="Proteomes" id="UP000075755">
    <property type="component" value="Chromosome"/>
</dbReference>
<evidence type="ECO:0000313" key="1">
    <source>
        <dbReference type="EMBL" id="AMS43996.1"/>
    </source>
</evidence>